<proteinExistence type="predicted"/>
<protein>
    <submittedName>
        <fullName evidence="2">Uncharacterized protein</fullName>
    </submittedName>
</protein>
<dbReference type="AlphaFoldDB" id="A0AAE1DNY6"/>
<evidence type="ECO:0000256" key="1">
    <source>
        <dbReference type="SAM" id="Phobius"/>
    </source>
</evidence>
<keyword evidence="3" id="KW-1185">Reference proteome</keyword>
<organism evidence="2 3">
    <name type="scientific">Elysia crispata</name>
    <name type="common">lettuce slug</name>
    <dbReference type="NCBI Taxonomy" id="231223"/>
    <lineage>
        <taxon>Eukaryota</taxon>
        <taxon>Metazoa</taxon>
        <taxon>Spiralia</taxon>
        <taxon>Lophotrochozoa</taxon>
        <taxon>Mollusca</taxon>
        <taxon>Gastropoda</taxon>
        <taxon>Heterobranchia</taxon>
        <taxon>Euthyneura</taxon>
        <taxon>Panpulmonata</taxon>
        <taxon>Sacoglossa</taxon>
        <taxon>Placobranchoidea</taxon>
        <taxon>Plakobranchidae</taxon>
        <taxon>Elysia</taxon>
    </lineage>
</organism>
<dbReference type="EMBL" id="JAWDGP010003087">
    <property type="protein sequence ID" value="KAK3777332.1"/>
    <property type="molecule type" value="Genomic_DNA"/>
</dbReference>
<reference evidence="2" key="1">
    <citation type="journal article" date="2023" name="G3 (Bethesda)">
        <title>A reference genome for the long-term kleptoplast-retaining sea slug Elysia crispata morphotype clarki.</title>
        <authorList>
            <person name="Eastman K.E."/>
            <person name="Pendleton A.L."/>
            <person name="Shaikh M.A."/>
            <person name="Suttiyut T."/>
            <person name="Ogas R."/>
            <person name="Tomko P."/>
            <person name="Gavelis G."/>
            <person name="Widhalm J.R."/>
            <person name="Wisecaver J.H."/>
        </authorList>
    </citation>
    <scope>NUCLEOTIDE SEQUENCE</scope>
    <source>
        <strain evidence="2">ECLA1</strain>
    </source>
</reference>
<feature type="non-terminal residue" evidence="2">
    <location>
        <position position="1"/>
    </location>
</feature>
<evidence type="ECO:0000313" key="3">
    <source>
        <dbReference type="Proteomes" id="UP001283361"/>
    </source>
</evidence>
<name>A0AAE1DNY6_9GAST</name>
<gene>
    <name evidence="2" type="ORF">RRG08_062497</name>
</gene>
<comment type="caution">
    <text evidence="2">The sequence shown here is derived from an EMBL/GenBank/DDBJ whole genome shotgun (WGS) entry which is preliminary data.</text>
</comment>
<sequence>LWLLSQRFLGSSGLYPSALDKFSTEIVIGNEFPWPQDFDCPGETGDNFLETYYPGALDNISRNFSLLGGFSVGILIFAVFMFKLRGSPTLH</sequence>
<accession>A0AAE1DNY6</accession>
<keyword evidence="1" id="KW-0472">Membrane</keyword>
<dbReference type="Proteomes" id="UP001283361">
    <property type="component" value="Unassembled WGS sequence"/>
</dbReference>
<feature type="transmembrane region" description="Helical" evidence="1">
    <location>
        <begin position="64"/>
        <end position="82"/>
    </location>
</feature>
<evidence type="ECO:0000313" key="2">
    <source>
        <dbReference type="EMBL" id="KAK3777332.1"/>
    </source>
</evidence>
<keyword evidence="1" id="KW-1133">Transmembrane helix</keyword>
<keyword evidence="1" id="KW-0812">Transmembrane</keyword>